<dbReference type="RefSeq" id="WP_057873976.1">
    <property type="nucleotide sequence ID" value="NZ_AYYI01000038.1"/>
</dbReference>
<reference evidence="3 4" key="1">
    <citation type="journal article" date="2015" name="Genome Announc.">
        <title>Expanding the biotechnology potential of lactobacilli through comparative genomics of 213 strains and associated genera.</title>
        <authorList>
            <person name="Sun Z."/>
            <person name="Harris H.M."/>
            <person name="McCann A."/>
            <person name="Guo C."/>
            <person name="Argimon S."/>
            <person name="Zhang W."/>
            <person name="Yang X."/>
            <person name="Jeffery I.B."/>
            <person name="Cooney J.C."/>
            <person name="Kagawa T.F."/>
            <person name="Liu W."/>
            <person name="Song Y."/>
            <person name="Salvetti E."/>
            <person name="Wrobel A."/>
            <person name="Rasinkangas P."/>
            <person name="Parkhill J."/>
            <person name="Rea M.C."/>
            <person name="O'Sullivan O."/>
            <person name="Ritari J."/>
            <person name="Douillard F.P."/>
            <person name="Paul Ross R."/>
            <person name="Yang R."/>
            <person name="Briner A.E."/>
            <person name="Felis G.E."/>
            <person name="de Vos W.M."/>
            <person name="Barrangou R."/>
            <person name="Klaenhammer T.R."/>
            <person name="Caufield P.W."/>
            <person name="Cui Y."/>
            <person name="Zhang H."/>
            <person name="O'Toole P.W."/>
        </authorList>
    </citation>
    <scope>NUCLEOTIDE SEQUENCE [LARGE SCALE GENOMIC DNA]</scope>
    <source>
        <strain evidence="3 4">DSM 20253</strain>
    </source>
</reference>
<keyword evidence="4" id="KW-1185">Reference proteome</keyword>
<comment type="caution">
    <text evidence="3">The sequence shown here is derived from an EMBL/GenBank/DDBJ whole genome shotgun (WGS) entry which is preliminary data.</text>
</comment>
<evidence type="ECO:0000259" key="1">
    <source>
        <dbReference type="Pfam" id="PF02625"/>
    </source>
</evidence>
<dbReference type="PANTHER" id="PTHR30388:SF6">
    <property type="entry name" value="XANTHINE DEHYDROGENASE SUBUNIT A-RELATED"/>
    <property type="match status" value="1"/>
</dbReference>
<dbReference type="AlphaFoldDB" id="A0A0R2DAQ0"/>
<evidence type="ECO:0000313" key="3">
    <source>
        <dbReference type="EMBL" id="KRM97643.1"/>
    </source>
</evidence>
<name>A0A0R2DAQ0_9LACO</name>
<dbReference type="Proteomes" id="UP000051638">
    <property type="component" value="Unassembled WGS sequence"/>
</dbReference>
<dbReference type="InterPro" id="IPR003777">
    <property type="entry name" value="XdhC_CoxI"/>
</dbReference>
<evidence type="ECO:0000259" key="2">
    <source>
        <dbReference type="Pfam" id="PF13478"/>
    </source>
</evidence>
<dbReference type="InterPro" id="IPR027051">
    <property type="entry name" value="XdhC_Rossmann_dom"/>
</dbReference>
<dbReference type="Pfam" id="PF13478">
    <property type="entry name" value="XdhC_C"/>
    <property type="match status" value="1"/>
</dbReference>
<feature type="domain" description="XdhC- CoxI" evidence="1">
    <location>
        <begin position="13"/>
        <end position="77"/>
    </location>
</feature>
<evidence type="ECO:0000313" key="4">
    <source>
        <dbReference type="Proteomes" id="UP000051638"/>
    </source>
</evidence>
<dbReference type="PATRIC" id="fig|1423796.3.peg.1434"/>
<protein>
    <recommendedName>
        <fullName evidence="5">Xanthine dehydrogenase accessory factor</fullName>
    </recommendedName>
</protein>
<evidence type="ECO:0008006" key="5">
    <source>
        <dbReference type="Google" id="ProtNLM"/>
    </source>
</evidence>
<dbReference type="InterPro" id="IPR052698">
    <property type="entry name" value="MoCofactor_Util/Proc"/>
</dbReference>
<dbReference type="PANTHER" id="PTHR30388">
    <property type="entry name" value="ALDEHYDE OXIDOREDUCTASE MOLYBDENUM COFACTOR ASSEMBLY PROTEIN"/>
    <property type="match status" value="1"/>
</dbReference>
<gene>
    <name evidence="3" type="ORF">FC24_GL001407</name>
</gene>
<dbReference type="Pfam" id="PF02625">
    <property type="entry name" value="XdhC_CoxI"/>
    <property type="match status" value="1"/>
</dbReference>
<dbReference type="OrthoDB" id="9773039at2"/>
<feature type="domain" description="XdhC Rossmann" evidence="2">
    <location>
        <begin position="183"/>
        <end position="325"/>
    </location>
</feature>
<dbReference type="STRING" id="1423796.FC24_GL001407"/>
<accession>A0A0R2DAQ0</accession>
<sequence length="332" mass="36325">MKEIFEKLLANLKKQQPAVLVTVLSSSGSAPRGAGAHMLVGTTGTICGTVGGGRAEYESEKLAKTHLKQHTSGIKDFNLAPNDIEDLGMICGGRIKVIFTYFSPEVKMNQTVLQQLLQTMTAHQSGWLLFKLTAATMVLGFYSQASGFVGFEVAKEKLTAKPQTWQIEQQLFYSEPVSQNSKVYLFGGGHVSQALVPVLKPLNFYTVVYDDRAKFLTADYFPTADDLIVGDLTQLAQKITVTAADYAIVMTRGHQSDFDVERQLLKTPAFYIGVIGSHHKTAVHRRDLKVAGFSTSDIDRLNMPIGLKIGAETPAEIAISIAGQLVQRRAQK</sequence>
<proteinExistence type="predicted"/>
<organism evidence="3 4">
    <name type="scientific">Loigolactobacillus rennini DSM 20253</name>
    <dbReference type="NCBI Taxonomy" id="1423796"/>
    <lineage>
        <taxon>Bacteria</taxon>
        <taxon>Bacillati</taxon>
        <taxon>Bacillota</taxon>
        <taxon>Bacilli</taxon>
        <taxon>Lactobacillales</taxon>
        <taxon>Lactobacillaceae</taxon>
        <taxon>Loigolactobacillus</taxon>
    </lineage>
</organism>
<dbReference type="EMBL" id="AYYI01000038">
    <property type="protein sequence ID" value="KRM97643.1"/>
    <property type="molecule type" value="Genomic_DNA"/>
</dbReference>
<dbReference type="Gene3D" id="3.40.50.720">
    <property type="entry name" value="NAD(P)-binding Rossmann-like Domain"/>
    <property type="match status" value="1"/>
</dbReference>